<keyword evidence="1" id="KW-0863">Zinc-finger</keyword>
<dbReference type="GO" id="GO:0006281">
    <property type="term" value="P:DNA repair"/>
    <property type="evidence" value="ECO:0007669"/>
    <property type="project" value="UniProtKB-ARBA"/>
</dbReference>
<dbReference type="InterPro" id="IPR011604">
    <property type="entry name" value="PDDEXK-like_dom_sf"/>
</dbReference>
<keyword evidence="2" id="KW-0472">Membrane</keyword>
<reference evidence="4" key="1">
    <citation type="submission" date="2018-11" db="EMBL/GenBank/DDBJ databases">
        <authorList>
            <person name="Alioto T."/>
            <person name="Alioto T."/>
        </authorList>
    </citation>
    <scope>NUCLEOTIDE SEQUENCE</scope>
</reference>
<dbReference type="PANTHER" id="PTHR46609:SF7">
    <property type="match status" value="1"/>
</dbReference>
<evidence type="ECO:0000313" key="5">
    <source>
        <dbReference type="Proteomes" id="UP000596742"/>
    </source>
</evidence>
<dbReference type="InterPro" id="IPR019080">
    <property type="entry name" value="YqaJ_viral_recombinase"/>
</dbReference>
<dbReference type="CDD" id="cd22343">
    <property type="entry name" value="PDDEXK_lambda_exonuclease-like"/>
    <property type="match status" value="1"/>
</dbReference>
<dbReference type="Pfam" id="PF09588">
    <property type="entry name" value="YqaJ"/>
    <property type="match status" value="1"/>
</dbReference>
<dbReference type="AlphaFoldDB" id="A0A8B6G665"/>
<proteinExistence type="predicted"/>
<dbReference type="InterPro" id="IPR011335">
    <property type="entry name" value="Restrct_endonuc-II-like"/>
</dbReference>
<dbReference type="OrthoDB" id="6123373at2759"/>
<dbReference type="Gene3D" id="3.90.320.10">
    <property type="match status" value="1"/>
</dbReference>
<sequence>MRSNEYAYKIENEVKVVSIVNNMADKEVKGGDSSRDLTILPDLTFGFVESSVKSSSKSLGVKEMSKGYKYFAEKYVTNITIHKVDKGGLVRGKCQRSQRKNESAHDVEVVIVEGPILESSSCSCAIGKLGTCGHVTGLLYSLAHMKSCNMKTIPCDILKTSLPQTWHMPRGEKIGGNKADELVVFGYNTQSPQQQPRGLRSTMYNPINSPLPNVSELCQSLSQIDKTCLLLSVIDLESAPVIVNTKFGKFQKGSPVAVQQKLYNHYVLNILDAPEYPSLPVVNFMKNTVCTVLDEKKSLALNSVIVTSEDSIHIEEMTRLQTNEPKWYKIRKDRLTVSVAGDIVKRKADNEPLVARLKTTRKVVTESMRHGLSFESVAAAAFVKLLDDNVNVYPCGIIVSPYSPWLAASPDRKVYHPSRIPQFGLLEIKCPVKALSECMYLTGSIEERKLKQNHNYFYQVMMQLAVTGLEWCYYVWGYTMKKLLSLMKMYGTR</sequence>
<evidence type="ECO:0000256" key="1">
    <source>
        <dbReference type="PROSITE-ProRule" id="PRU00325"/>
    </source>
</evidence>
<dbReference type="SUPFAM" id="SSF52980">
    <property type="entry name" value="Restriction endonuclease-like"/>
    <property type="match status" value="1"/>
</dbReference>
<feature type="domain" description="SWIM-type" evidence="3">
    <location>
        <begin position="107"/>
        <end position="143"/>
    </location>
</feature>
<feature type="transmembrane region" description="Helical" evidence="2">
    <location>
        <begin position="456"/>
        <end position="479"/>
    </location>
</feature>
<dbReference type="PROSITE" id="PS50966">
    <property type="entry name" value="ZF_SWIM"/>
    <property type="match status" value="1"/>
</dbReference>
<evidence type="ECO:0000256" key="2">
    <source>
        <dbReference type="SAM" id="Phobius"/>
    </source>
</evidence>
<dbReference type="PANTHER" id="PTHR46609">
    <property type="entry name" value="EXONUCLEASE, PHAGE-TYPE/RECB, C-TERMINAL DOMAIN-CONTAINING PROTEIN"/>
    <property type="match status" value="1"/>
</dbReference>
<keyword evidence="2" id="KW-1133">Transmembrane helix</keyword>
<dbReference type="EMBL" id="UYJE01007937">
    <property type="protein sequence ID" value="VDI59325.1"/>
    <property type="molecule type" value="Genomic_DNA"/>
</dbReference>
<dbReference type="Proteomes" id="UP000596742">
    <property type="component" value="Unassembled WGS sequence"/>
</dbReference>
<keyword evidence="1" id="KW-0479">Metal-binding</keyword>
<name>A0A8B6G665_MYTGA</name>
<evidence type="ECO:0000259" key="3">
    <source>
        <dbReference type="PROSITE" id="PS50966"/>
    </source>
</evidence>
<keyword evidence="2" id="KW-0812">Transmembrane</keyword>
<gene>
    <name evidence="4" type="ORF">MGAL_10B077948</name>
</gene>
<evidence type="ECO:0000313" key="4">
    <source>
        <dbReference type="EMBL" id="VDI59325.1"/>
    </source>
</evidence>
<dbReference type="InterPro" id="IPR007527">
    <property type="entry name" value="Znf_SWIM"/>
</dbReference>
<keyword evidence="5" id="KW-1185">Reference proteome</keyword>
<protein>
    <recommendedName>
        <fullName evidence="3">SWIM-type domain-containing protein</fullName>
    </recommendedName>
</protein>
<accession>A0A8B6G665</accession>
<dbReference type="InterPro" id="IPR051703">
    <property type="entry name" value="NF-kappa-B_Signaling_Reg"/>
</dbReference>
<keyword evidence="1" id="KW-0862">Zinc</keyword>
<dbReference type="GO" id="GO:0008270">
    <property type="term" value="F:zinc ion binding"/>
    <property type="evidence" value="ECO:0007669"/>
    <property type="project" value="UniProtKB-KW"/>
</dbReference>
<organism evidence="4 5">
    <name type="scientific">Mytilus galloprovincialis</name>
    <name type="common">Mediterranean mussel</name>
    <dbReference type="NCBI Taxonomy" id="29158"/>
    <lineage>
        <taxon>Eukaryota</taxon>
        <taxon>Metazoa</taxon>
        <taxon>Spiralia</taxon>
        <taxon>Lophotrochozoa</taxon>
        <taxon>Mollusca</taxon>
        <taxon>Bivalvia</taxon>
        <taxon>Autobranchia</taxon>
        <taxon>Pteriomorphia</taxon>
        <taxon>Mytilida</taxon>
        <taxon>Mytiloidea</taxon>
        <taxon>Mytilidae</taxon>
        <taxon>Mytilinae</taxon>
        <taxon>Mytilus</taxon>
    </lineage>
</organism>
<comment type="caution">
    <text evidence="4">The sequence shown here is derived from an EMBL/GenBank/DDBJ whole genome shotgun (WGS) entry which is preliminary data.</text>
</comment>